<dbReference type="Gene3D" id="3.40.850.10">
    <property type="entry name" value="Kinesin motor domain"/>
    <property type="match status" value="1"/>
</dbReference>
<dbReference type="InterPro" id="IPR001752">
    <property type="entry name" value="Kinesin_motor_dom"/>
</dbReference>
<dbReference type="AlphaFoldDB" id="A0A1R2APX6"/>
<feature type="domain" description="Kinesin motor" evidence="8">
    <location>
        <begin position="4"/>
        <end position="315"/>
    </location>
</feature>
<dbReference type="CDD" id="cd00106">
    <property type="entry name" value="KISc"/>
    <property type="match status" value="1"/>
</dbReference>
<dbReference type="GO" id="GO:0008017">
    <property type="term" value="F:microtubule binding"/>
    <property type="evidence" value="ECO:0007669"/>
    <property type="project" value="InterPro"/>
</dbReference>
<dbReference type="PROSITE" id="PS00411">
    <property type="entry name" value="KINESIN_MOTOR_1"/>
    <property type="match status" value="1"/>
</dbReference>
<keyword evidence="6" id="KW-0493">Microtubule</keyword>
<evidence type="ECO:0000256" key="3">
    <source>
        <dbReference type="ARBA" id="ARBA00023054"/>
    </source>
</evidence>
<sequence>MEEPVKVYIRVRPPNESEITSRDYKKCTDCNDQQTLNLAYPRDTIRPFHFDGVLNEQSTESEVYDLAAKGLIDYVMQGYNSTIFVYGQTGTGKTHTMGLLKKITPKAEGIIPSLLKDIYAKEKNTIITLSFLQIYMENVYDLLKPDKKPLQVREDPSGGIFVKDLTQVPVENFTQAANLVNAGLCNRIMGSHNANQTSSRSHIVLALEIEQGNVTSRLTLVDLAGSERVGSTSSSGLRLDEAKFINSSLSALGKVISALALESLSHIPYRDSKLTRLLQPFLNGRVVLIATVSPCYKYGGETLSTLQFASRCKQVICLPVLNEEETNTSSTVDNKAYTELKRREEFLAARVKELETQNSMIFNHSHAEVIYYLVRLLSKVTQNSIKLTQEVIRAREELSHCDLKTAEDKFPFPLLGYKSDQDDVYMKDMFIKLDVLPSAQVVEKVQILAKKLIDNMNNLGKLAVQGQYLKGAYSEKGPKDEVFESLKREASTAILQTKQKPLPQPTSQPQVIKITDFNTERKDKIQKNLSLKELLRSKKTNASFEISESKTITEAEPVFESSMTTRDLKEPLTDRKRVATRSPIPQRRGTVNKRELSKDSCNEKTEVATRVATRLKMVSKENKQNKTPPPFYRRVEKPEVVSSKVFKQADSRYIGPKDNFLEELEKELASLNSENWLESDISLP</sequence>
<feature type="compositionally biased region" description="Basic and acidic residues" evidence="7">
    <location>
        <begin position="566"/>
        <end position="577"/>
    </location>
</feature>
<dbReference type="InterPro" id="IPR019821">
    <property type="entry name" value="Kinesin_motor_CS"/>
</dbReference>
<proteinExistence type="inferred from homology"/>
<keyword evidence="2 5" id="KW-0067">ATP-binding</keyword>
<comment type="similarity">
    <text evidence="5 6">Belongs to the TRAFAC class myosin-kinesin ATPase superfamily. Kinesin family.</text>
</comment>
<dbReference type="SUPFAM" id="SSF52540">
    <property type="entry name" value="P-loop containing nucleoside triphosphate hydrolases"/>
    <property type="match status" value="1"/>
</dbReference>
<keyword evidence="1 5" id="KW-0547">Nucleotide-binding</keyword>
<evidence type="ECO:0000313" key="10">
    <source>
        <dbReference type="Proteomes" id="UP000187209"/>
    </source>
</evidence>
<dbReference type="OrthoDB" id="312674at2759"/>
<feature type="region of interest" description="Disordered" evidence="7">
    <location>
        <begin position="562"/>
        <end position="604"/>
    </location>
</feature>
<evidence type="ECO:0000256" key="7">
    <source>
        <dbReference type="SAM" id="MobiDB-lite"/>
    </source>
</evidence>
<protein>
    <recommendedName>
        <fullName evidence="6">Kinesin-like protein</fullName>
    </recommendedName>
</protein>
<dbReference type="InterPro" id="IPR036961">
    <property type="entry name" value="Kinesin_motor_dom_sf"/>
</dbReference>
<dbReference type="Proteomes" id="UP000187209">
    <property type="component" value="Unassembled WGS sequence"/>
</dbReference>
<evidence type="ECO:0000313" key="9">
    <source>
        <dbReference type="EMBL" id="OMJ66571.1"/>
    </source>
</evidence>
<dbReference type="GO" id="GO:0005874">
    <property type="term" value="C:microtubule"/>
    <property type="evidence" value="ECO:0007669"/>
    <property type="project" value="UniProtKB-KW"/>
</dbReference>
<name>A0A1R2APX6_9CILI</name>
<organism evidence="9 10">
    <name type="scientific">Stentor coeruleus</name>
    <dbReference type="NCBI Taxonomy" id="5963"/>
    <lineage>
        <taxon>Eukaryota</taxon>
        <taxon>Sar</taxon>
        <taxon>Alveolata</taxon>
        <taxon>Ciliophora</taxon>
        <taxon>Postciliodesmatophora</taxon>
        <taxon>Heterotrichea</taxon>
        <taxon>Heterotrichida</taxon>
        <taxon>Stentoridae</taxon>
        <taxon>Stentor</taxon>
    </lineage>
</organism>
<evidence type="ECO:0000256" key="4">
    <source>
        <dbReference type="ARBA" id="ARBA00023175"/>
    </source>
</evidence>
<dbReference type="InterPro" id="IPR027417">
    <property type="entry name" value="P-loop_NTPase"/>
</dbReference>
<dbReference type="Pfam" id="PF00225">
    <property type="entry name" value="Kinesin"/>
    <property type="match status" value="1"/>
</dbReference>
<dbReference type="GO" id="GO:0003777">
    <property type="term" value="F:microtubule motor activity"/>
    <property type="evidence" value="ECO:0007669"/>
    <property type="project" value="InterPro"/>
</dbReference>
<gene>
    <name evidence="9" type="ORF">SteCoe_36532</name>
</gene>
<evidence type="ECO:0000259" key="8">
    <source>
        <dbReference type="PROSITE" id="PS50067"/>
    </source>
</evidence>
<dbReference type="InterPro" id="IPR027640">
    <property type="entry name" value="Kinesin-like_fam"/>
</dbReference>
<keyword evidence="10" id="KW-1185">Reference proteome</keyword>
<evidence type="ECO:0000256" key="1">
    <source>
        <dbReference type="ARBA" id="ARBA00022741"/>
    </source>
</evidence>
<keyword evidence="3" id="KW-0175">Coiled coil</keyword>
<reference evidence="9 10" key="1">
    <citation type="submission" date="2016-11" db="EMBL/GenBank/DDBJ databases">
        <title>The macronuclear genome of Stentor coeruleus: a giant cell with tiny introns.</title>
        <authorList>
            <person name="Slabodnick M."/>
            <person name="Ruby J.G."/>
            <person name="Reiff S.B."/>
            <person name="Swart E.C."/>
            <person name="Gosai S."/>
            <person name="Prabakaran S."/>
            <person name="Witkowska E."/>
            <person name="Larue G.E."/>
            <person name="Fisher S."/>
            <person name="Freeman R.M."/>
            <person name="Gunawardena J."/>
            <person name="Chu W."/>
            <person name="Stover N.A."/>
            <person name="Gregory B.D."/>
            <person name="Nowacki M."/>
            <person name="Derisi J."/>
            <person name="Roy S.W."/>
            <person name="Marshall W.F."/>
            <person name="Sood P."/>
        </authorList>
    </citation>
    <scope>NUCLEOTIDE SEQUENCE [LARGE SCALE GENOMIC DNA]</scope>
    <source>
        <strain evidence="9">WM001</strain>
    </source>
</reference>
<feature type="compositionally biased region" description="Basic and acidic residues" evidence="7">
    <location>
        <begin position="592"/>
        <end position="604"/>
    </location>
</feature>
<dbReference type="PRINTS" id="PR00380">
    <property type="entry name" value="KINESINHEAVY"/>
</dbReference>
<evidence type="ECO:0000256" key="2">
    <source>
        <dbReference type="ARBA" id="ARBA00022840"/>
    </source>
</evidence>
<evidence type="ECO:0000256" key="6">
    <source>
        <dbReference type="RuleBase" id="RU000394"/>
    </source>
</evidence>
<dbReference type="SMART" id="SM00129">
    <property type="entry name" value="KISc"/>
    <property type="match status" value="1"/>
</dbReference>
<dbReference type="EMBL" id="MPUH01001684">
    <property type="protein sequence ID" value="OMJ66571.1"/>
    <property type="molecule type" value="Genomic_DNA"/>
</dbReference>
<dbReference type="GO" id="GO:0005524">
    <property type="term" value="F:ATP binding"/>
    <property type="evidence" value="ECO:0007669"/>
    <property type="project" value="UniProtKB-UniRule"/>
</dbReference>
<dbReference type="PANTHER" id="PTHR47968">
    <property type="entry name" value="CENTROMERE PROTEIN E"/>
    <property type="match status" value="1"/>
</dbReference>
<comment type="caution">
    <text evidence="9">The sequence shown here is derived from an EMBL/GenBank/DDBJ whole genome shotgun (WGS) entry which is preliminary data.</text>
</comment>
<accession>A0A1R2APX6</accession>
<dbReference type="PANTHER" id="PTHR47968:SF75">
    <property type="entry name" value="CENTROMERE-ASSOCIATED PROTEIN E"/>
    <property type="match status" value="1"/>
</dbReference>
<evidence type="ECO:0000256" key="5">
    <source>
        <dbReference type="PROSITE-ProRule" id="PRU00283"/>
    </source>
</evidence>
<keyword evidence="4 5" id="KW-0505">Motor protein</keyword>
<dbReference type="GO" id="GO:0007018">
    <property type="term" value="P:microtubule-based movement"/>
    <property type="evidence" value="ECO:0007669"/>
    <property type="project" value="InterPro"/>
</dbReference>
<dbReference type="PROSITE" id="PS50067">
    <property type="entry name" value="KINESIN_MOTOR_2"/>
    <property type="match status" value="1"/>
</dbReference>
<feature type="binding site" evidence="5">
    <location>
        <begin position="87"/>
        <end position="94"/>
    </location>
    <ligand>
        <name>ATP</name>
        <dbReference type="ChEBI" id="CHEBI:30616"/>
    </ligand>
</feature>